<dbReference type="PROSITE" id="PS51186">
    <property type="entry name" value="GNAT"/>
    <property type="match status" value="1"/>
</dbReference>
<sequence length="180" mass="20355">MEIQFTSILPEAATPADADLLCYLGSTTFAQTFGYLFDAPTLAQYLAKTFKSAKLRRSLQNPENKYWIAYAEGKAMGYAKLKLGSESSYSKASGQVQLQKIYLLKEYLHKGFGQQLLDLRLREAESKGSDLMWLHVFQENEPAAQFYLRNSFRVLGPASFTIGQQALQYYAMGRDLHPRG</sequence>
<dbReference type="EMBL" id="FZOQ01000009">
    <property type="protein sequence ID" value="SNS58955.1"/>
    <property type="molecule type" value="Genomic_DNA"/>
</dbReference>
<proteinExistence type="predicted"/>
<dbReference type="Proteomes" id="UP000198432">
    <property type="component" value="Unassembled WGS sequence"/>
</dbReference>
<keyword evidence="5" id="KW-1185">Reference proteome</keyword>
<keyword evidence="2" id="KW-0012">Acyltransferase</keyword>
<keyword evidence="1 4" id="KW-0808">Transferase</keyword>
<dbReference type="InterPro" id="IPR000182">
    <property type="entry name" value="GNAT_dom"/>
</dbReference>
<organism evidence="4 5">
    <name type="scientific">Pontibacter ummariensis</name>
    <dbReference type="NCBI Taxonomy" id="1610492"/>
    <lineage>
        <taxon>Bacteria</taxon>
        <taxon>Pseudomonadati</taxon>
        <taxon>Bacteroidota</taxon>
        <taxon>Cytophagia</taxon>
        <taxon>Cytophagales</taxon>
        <taxon>Hymenobacteraceae</taxon>
        <taxon>Pontibacter</taxon>
    </lineage>
</organism>
<dbReference type="Gene3D" id="3.40.630.30">
    <property type="match status" value="1"/>
</dbReference>
<protein>
    <submittedName>
        <fullName evidence="4">Acetyltransferase (GNAT) domain-containing protein</fullName>
    </submittedName>
</protein>
<dbReference type="CDD" id="cd04301">
    <property type="entry name" value="NAT_SF"/>
    <property type="match status" value="1"/>
</dbReference>
<name>A0A239FQ89_9BACT</name>
<dbReference type="RefSeq" id="WP_089319326.1">
    <property type="nucleotide sequence ID" value="NZ_FZOQ01000009.1"/>
</dbReference>
<reference evidence="5" key="1">
    <citation type="submission" date="2017-06" db="EMBL/GenBank/DDBJ databases">
        <authorList>
            <person name="Varghese N."/>
            <person name="Submissions S."/>
        </authorList>
    </citation>
    <scope>NUCLEOTIDE SEQUENCE [LARGE SCALE GENOMIC DNA]</scope>
    <source>
        <strain evidence="5">NKM1</strain>
    </source>
</reference>
<dbReference type="InterPro" id="IPR016181">
    <property type="entry name" value="Acyl_CoA_acyltransferase"/>
</dbReference>
<dbReference type="InterPro" id="IPR050832">
    <property type="entry name" value="Bact_Acetyltransf"/>
</dbReference>
<accession>A0A239FQ89</accession>
<dbReference type="AlphaFoldDB" id="A0A239FQ89"/>
<feature type="domain" description="N-acetyltransferase" evidence="3">
    <location>
        <begin position="8"/>
        <end position="177"/>
    </location>
</feature>
<evidence type="ECO:0000256" key="1">
    <source>
        <dbReference type="ARBA" id="ARBA00022679"/>
    </source>
</evidence>
<dbReference type="PANTHER" id="PTHR43877">
    <property type="entry name" value="AMINOALKYLPHOSPHONATE N-ACETYLTRANSFERASE-RELATED-RELATED"/>
    <property type="match status" value="1"/>
</dbReference>
<evidence type="ECO:0000256" key="2">
    <source>
        <dbReference type="ARBA" id="ARBA00023315"/>
    </source>
</evidence>
<evidence type="ECO:0000313" key="5">
    <source>
        <dbReference type="Proteomes" id="UP000198432"/>
    </source>
</evidence>
<evidence type="ECO:0000259" key="3">
    <source>
        <dbReference type="PROSITE" id="PS51186"/>
    </source>
</evidence>
<dbReference type="GO" id="GO:0016747">
    <property type="term" value="F:acyltransferase activity, transferring groups other than amino-acyl groups"/>
    <property type="evidence" value="ECO:0007669"/>
    <property type="project" value="InterPro"/>
</dbReference>
<dbReference type="SUPFAM" id="SSF55729">
    <property type="entry name" value="Acyl-CoA N-acyltransferases (Nat)"/>
    <property type="match status" value="1"/>
</dbReference>
<gene>
    <name evidence="4" type="ORF">SAMN06296052_10972</name>
</gene>
<dbReference type="OrthoDB" id="7205533at2"/>
<dbReference type="Pfam" id="PF00583">
    <property type="entry name" value="Acetyltransf_1"/>
    <property type="match status" value="1"/>
</dbReference>
<evidence type="ECO:0000313" key="4">
    <source>
        <dbReference type="EMBL" id="SNS58955.1"/>
    </source>
</evidence>